<name>A0A7V9A879_9BACT</name>
<dbReference type="RefSeq" id="WP_207397556.1">
    <property type="nucleotide sequence ID" value="NZ_JABRWO010000009.1"/>
</dbReference>
<evidence type="ECO:0008006" key="4">
    <source>
        <dbReference type="Google" id="ProtNLM"/>
    </source>
</evidence>
<gene>
    <name evidence="2" type="ORF">HOV93_33210</name>
</gene>
<evidence type="ECO:0000256" key="1">
    <source>
        <dbReference type="SAM" id="SignalP"/>
    </source>
</evidence>
<proteinExistence type="predicted"/>
<organism evidence="2 3">
    <name type="scientific">Bremerella alba</name>
    <dbReference type="NCBI Taxonomy" id="980252"/>
    <lineage>
        <taxon>Bacteria</taxon>
        <taxon>Pseudomonadati</taxon>
        <taxon>Planctomycetota</taxon>
        <taxon>Planctomycetia</taxon>
        <taxon>Pirellulales</taxon>
        <taxon>Pirellulaceae</taxon>
        <taxon>Bremerella</taxon>
    </lineage>
</organism>
<sequence>MKTIIHVCLAIACLLTIHAGTSFGQAAQGNLSTTLQQSQQAGKFTFIVFYRDNSPQTQKMLQAVQQTVANRGQQMTMGVASVSSPDGQAMAEQFNVTRAPMPITVAVAPNGAVTGLFPRQVAKANLDAAVVSPVMMECMKQLQDQKLVFVCLTQSEQAAVPAGVRALELDPQFKDRMALVALNVQNTAEARLMQQIKVDANQVQGPYAALIAPPGVLVGHFNGTSSAEQIAAAIHKAGQCCEDPNCKHAASAQASQSTPTRR</sequence>
<keyword evidence="1" id="KW-0732">Signal</keyword>
<protein>
    <recommendedName>
        <fullName evidence="4">Thioredoxin domain-containing protein</fullName>
    </recommendedName>
</protein>
<feature type="chain" id="PRO_5031310401" description="Thioredoxin domain-containing protein" evidence="1">
    <location>
        <begin position="20"/>
        <end position="262"/>
    </location>
</feature>
<dbReference type="InterPro" id="IPR036249">
    <property type="entry name" value="Thioredoxin-like_sf"/>
</dbReference>
<accession>A0A7V9A879</accession>
<keyword evidence="3" id="KW-1185">Reference proteome</keyword>
<reference evidence="2 3" key="1">
    <citation type="submission" date="2020-05" db="EMBL/GenBank/DDBJ databases">
        <title>Bremerella alba sp. nov., a novel planctomycete isolated from the surface of the macroalga Fucus spiralis.</title>
        <authorList>
            <person name="Godinho O."/>
            <person name="Botelho R."/>
            <person name="Albuquerque L."/>
            <person name="Wiegand S."/>
            <person name="Da Costa M.S."/>
            <person name="Lobo-Da-Cunha A."/>
            <person name="Jogler C."/>
            <person name="Lage O.M."/>
        </authorList>
    </citation>
    <scope>NUCLEOTIDE SEQUENCE [LARGE SCALE GENOMIC DNA]</scope>
    <source>
        <strain evidence="2 3">FF15</strain>
    </source>
</reference>
<evidence type="ECO:0000313" key="2">
    <source>
        <dbReference type="EMBL" id="MBA2116132.1"/>
    </source>
</evidence>
<evidence type="ECO:0000313" key="3">
    <source>
        <dbReference type="Proteomes" id="UP000551616"/>
    </source>
</evidence>
<feature type="signal peptide" evidence="1">
    <location>
        <begin position="1"/>
        <end position="19"/>
    </location>
</feature>
<dbReference type="SUPFAM" id="SSF52833">
    <property type="entry name" value="Thioredoxin-like"/>
    <property type="match status" value="1"/>
</dbReference>
<dbReference type="Gene3D" id="3.40.30.10">
    <property type="entry name" value="Glutaredoxin"/>
    <property type="match status" value="1"/>
</dbReference>
<dbReference type="AlphaFoldDB" id="A0A7V9A879"/>
<comment type="caution">
    <text evidence="2">The sequence shown here is derived from an EMBL/GenBank/DDBJ whole genome shotgun (WGS) entry which is preliminary data.</text>
</comment>
<dbReference type="EMBL" id="JABRWO010000009">
    <property type="protein sequence ID" value="MBA2116132.1"/>
    <property type="molecule type" value="Genomic_DNA"/>
</dbReference>
<dbReference type="Proteomes" id="UP000551616">
    <property type="component" value="Unassembled WGS sequence"/>
</dbReference>